<reference evidence="1 2" key="1">
    <citation type="journal article" date="2014" name="Genome Biol. Evol.">
        <title>The genome of the myxosporean Thelohanellus kitauei shows adaptations to nutrient acquisition within its fish host.</title>
        <authorList>
            <person name="Yang Y."/>
            <person name="Xiong J."/>
            <person name="Zhou Z."/>
            <person name="Huo F."/>
            <person name="Miao W."/>
            <person name="Ran C."/>
            <person name="Liu Y."/>
            <person name="Zhang J."/>
            <person name="Feng J."/>
            <person name="Wang M."/>
            <person name="Wang M."/>
            <person name="Wang L."/>
            <person name="Yao B."/>
        </authorList>
    </citation>
    <scope>NUCLEOTIDE SEQUENCE [LARGE SCALE GENOMIC DNA]</scope>
    <source>
        <strain evidence="1">Wuqing</strain>
    </source>
</reference>
<dbReference type="OrthoDB" id="10060419at2759"/>
<accession>A0A0C2IAK5</accession>
<protein>
    <submittedName>
        <fullName evidence="1">Uncharacterized protein</fullName>
    </submittedName>
</protein>
<dbReference type="AlphaFoldDB" id="A0A0C2IAK5"/>
<gene>
    <name evidence="1" type="ORF">RF11_02493</name>
</gene>
<name>A0A0C2IAK5_THEKT</name>
<dbReference type="EMBL" id="JWZT01004999">
    <property type="protein sequence ID" value="KII62373.1"/>
    <property type="molecule type" value="Genomic_DNA"/>
</dbReference>
<evidence type="ECO:0000313" key="1">
    <source>
        <dbReference type="EMBL" id="KII62373.1"/>
    </source>
</evidence>
<dbReference type="PANTHER" id="PTHR45913">
    <property type="entry name" value="EPM2A-INTERACTING PROTEIN 1"/>
    <property type="match status" value="1"/>
</dbReference>
<proteinExistence type="predicted"/>
<comment type="caution">
    <text evidence="1">The sequence shown here is derived from an EMBL/GenBank/DDBJ whole genome shotgun (WGS) entry which is preliminary data.</text>
</comment>
<dbReference type="Proteomes" id="UP000031668">
    <property type="component" value="Unassembled WGS sequence"/>
</dbReference>
<sequence length="123" mass="13992">MIREECINKLYGICISDYAVRRRIANISADILDQMIQKLKSSTLLIFSIQLDESTEVKNGSQLLVPRFRRCPDATASFNVAFWIDALLWALTSVVQDSYCLNIHPNSLCPQAGILKCHWFALE</sequence>
<organism evidence="1 2">
    <name type="scientific">Thelohanellus kitauei</name>
    <name type="common">Myxosporean</name>
    <dbReference type="NCBI Taxonomy" id="669202"/>
    <lineage>
        <taxon>Eukaryota</taxon>
        <taxon>Metazoa</taxon>
        <taxon>Cnidaria</taxon>
        <taxon>Myxozoa</taxon>
        <taxon>Myxosporea</taxon>
        <taxon>Bivalvulida</taxon>
        <taxon>Platysporina</taxon>
        <taxon>Myxobolidae</taxon>
        <taxon>Thelohanellus</taxon>
    </lineage>
</organism>
<keyword evidence="2" id="KW-1185">Reference proteome</keyword>
<dbReference type="PANTHER" id="PTHR45913:SF22">
    <property type="entry name" value="SCAN BOX DOMAIN-CONTAINING PROTEIN"/>
    <property type="match status" value="1"/>
</dbReference>
<evidence type="ECO:0000313" key="2">
    <source>
        <dbReference type="Proteomes" id="UP000031668"/>
    </source>
</evidence>